<dbReference type="AlphaFoldDB" id="A0A158GV24"/>
<proteinExistence type="predicted"/>
<reference evidence="1 2" key="1">
    <citation type="submission" date="2016-01" db="EMBL/GenBank/DDBJ databases">
        <authorList>
            <person name="Oliw E.H."/>
        </authorList>
    </citation>
    <scope>NUCLEOTIDE SEQUENCE [LARGE SCALE GENOMIC DNA]</scope>
    <source>
        <strain evidence="1">LMG 27134</strain>
    </source>
</reference>
<name>A0A158GV24_9BURK</name>
<organism evidence="1 2">
    <name type="scientific">Caballeronia udeis</name>
    <dbReference type="NCBI Taxonomy" id="1232866"/>
    <lineage>
        <taxon>Bacteria</taxon>
        <taxon>Pseudomonadati</taxon>
        <taxon>Pseudomonadota</taxon>
        <taxon>Betaproteobacteria</taxon>
        <taxon>Burkholderiales</taxon>
        <taxon>Burkholderiaceae</taxon>
        <taxon>Caballeronia</taxon>
    </lineage>
</organism>
<dbReference type="Proteomes" id="UP000054683">
    <property type="component" value="Unassembled WGS sequence"/>
</dbReference>
<accession>A0A158GV24</accession>
<protein>
    <submittedName>
        <fullName evidence="1">Uncharacterized protein</fullName>
    </submittedName>
</protein>
<dbReference type="EMBL" id="FCOK02000020">
    <property type="protein sequence ID" value="SAL35945.1"/>
    <property type="molecule type" value="Genomic_DNA"/>
</dbReference>
<evidence type="ECO:0000313" key="1">
    <source>
        <dbReference type="EMBL" id="SAL35945.1"/>
    </source>
</evidence>
<evidence type="ECO:0000313" key="2">
    <source>
        <dbReference type="Proteomes" id="UP000054683"/>
    </source>
</evidence>
<sequence length="67" mass="7466">MKRQPAMVIIGAGQSGARAARALRDNGRDGNDTTDRWAEGLLMRDWIRELWNGLTPQDTFAPLALSR</sequence>
<dbReference type="OrthoDB" id="2555274at2"/>
<dbReference type="RefSeq" id="WP_062086540.1">
    <property type="nucleotide sequence ID" value="NZ_FCOK02000020.1"/>
</dbReference>
<gene>
    <name evidence="1" type="ORF">AWB69_03398</name>
</gene>